<dbReference type="InterPro" id="IPR000169">
    <property type="entry name" value="Pept_cys_AS"/>
</dbReference>
<dbReference type="Gene3D" id="3.90.70.10">
    <property type="entry name" value="Cysteine proteinases"/>
    <property type="match status" value="1"/>
</dbReference>
<dbReference type="InterPro" id="IPR013201">
    <property type="entry name" value="Prot_inhib_I29"/>
</dbReference>
<name>A0A7J6QCD7_PEROL</name>
<keyword evidence="4" id="KW-0732">Signal</keyword>
<evidence type="ECO:0008006" key="9">
    <source>
        <dbReference type="Google" id="ProtNLM"/>
    </source>
</evidence>
<dbReference type="SUPFAM" id="SSF54001">
    <property type="entry name" value="Cysteine proteinases"/>
    <property type="match status" value="1"/>
</dbReference>
<dbReference type="GO" id="GO:0008234">
    <property type="term" value="F:cysteine-type peptidase activity"/>
    <property type="evidence" value="ECO:0007669"/>
    <property type="project" value="InterPro"/>
</dbReference>
<dbReference type="PANTHER" id="PTHR12411">
    <property type="entry name" value="CYSTEINE PROTEASE FAMILY C1-RELATED"/>
    <property type="match status" value="1"/>
</dbReference>
<feature type="signal peptide" evidence="4">
    <location>
        <begin position="1"/>
        <end position="17"/>
    </location>
</feature>
<gene>
    <name evidence="7" type="ORF">FOZ62_028488</name>
</gene>
<dbReference type="PROSITE" id="PS00139">
    <property type="entry name" value="THIOL_PROTEASE_CYS"/>
    <property type="match status" value="1"/>
</dbReference>
<dbReference type="Pfam" id="PF08246">
    <property type="entry name" value="Inhibitor_I29"/>
    <property type="match status" value="1"/>
</dbReference>
<organism evidence="7 8">
    <name type="scientific">Perkinsus olseni</name>
    <name type="common">Perkinsus atlanticus</name>
    <dbReference type="NCBI Taxonomy" id="32597"/>
    <lineage>
        <taxon>Eukaryota</taxon>
        <taxon>Sar</taxon>
        <taxon>Alveolata</taxon>
        <taxon>Perkinsozoa</taxon>
        <taxon>Perkinsea</taxon>
        <taxon>Perkinsida</taxon>
        <taxon>Perkinsidae</taxon>
        <taxon>Perkinsus</taxon>
    </lineage>
</organism>
<evidence type="ECO:0000256" key="3">
    <source>
        <dbReference type="ARBA" id="ARBA00023157"/>
    </source>
</evidence>
<evidence type="ECO:0000259" key="6">
    <source>
        <dbReference type="SMART" id="SM00848"/>
    </source>
</evidence>
<dbReference type="InterPro" id="IPR038765">
    <property type="entry name" value="Papain-like_cys_pep_sf"/>
</dbReference>
<evidence type="ECO:0000256" key="4">
    <source>
        <dbReference type="SAM" id="SignalP"/>
    </source>
</evidence>
<evidence type="ECO:0000259" key="5">
    <source>
        <dbReference type="SMART" id="SM00645"/>
    </source>
</evidence>
<dbReference type="FunFam" id="3.90.70.10:FF:000039">
    <property type="entry name" value="Cysteine proteinase 2, putative"/>
    <property type="match status" value="1"/>
</dbReference>
<dbReference type="Proteomes" id="UP000574390">
    <property type="component" value="Unassembled WGS sequence"/>
</dbReference>
<dbReference type="PROSITE" id="PS00639">
    <property type="entry name" value="THIOL_PROTEASE_HIS"/>
    <property type="match status" value="1"/>
</dbReference>
<protein>
    <recommendedName>
        <fullName evidence="9">Cathepsin L</fullName>
    </recommendedName>
</protein>
<dbReference type="SMART" id="SM00645">
    <property type="entry name" value="Pept_C1"/>
    <property type="match status" value="1"/>
</dbReference>
<reference evidence="7 8" key="1">
    <citation type="submission" date="2020-04" db="EMBL/GenBank/DDBJ databases">
        <title>Perkinsus olseni comparative genomics.</title>
        <authorList>
            <person name="Bogema D.R."/>
        </authorList>
    </citation>
    <scope>NUCLEOTIDE SEQUENCE [LARGE SCALE GENOMIC DNA]</scope>
    <source>
        <strain evidence="7">ATCC PRA-205</strain>
    </source>
</reference>
<feature type="domain" description="Cathepsin propeptide inhibitor" evidence="6">
    <location>
        <begin position="27"/>
        <end position="83"/>
    </location>
</feature>
<dbReference type="Pfam" id="PF00112">
    <property type="entry name" value="Peptidase_C1"/>
    <property type="match status" value="1"/>
</dbReference>
<dbReference type="PRINTS" id="PR00705">
    <property type="entry name" value="PAPAIN"/>
</dbReference>
<dbReference type="AlphaFoldDB" id="A0A7J6QCD7"/>
<dbReference type="SMART" id="SM00848">
    <property type="entry name" value="Inhibitor_I29"/>
    <property type="match status" value="1"/>
</dbReference>
<comment type="caution">
    <text evidence="7">The sequence shown here is derived from an EMBL/GenBank/DDBJ whole genome shotgun (WGS) entry which is preliminary data.</text>
</comment>
<evidence type="ECO:0000256" key="2">
    <source>
        <dbReference type="ARBA" id="ARBA00023145"/>
    </source>
</evidence>
<dbReference type="EMBL" id="JABANM010030571">
    <property type="protein sequence ID" value="KAF4706025.1"/>
    <property type="molecule type" value="Genomic_DNA"/>
</dbReference>
<accession>A0A7J6QCD7</accession>
<evidence type="ECO:0000256" key="1">
    <source>
        <dbReference type="ARBA" id="ARBA00008455"/>
    </source>
</evidence>
<dbReference type="GO" id="GO:0006508">
    <property type="term" value="P:proteolysis"/>
    <property type="evidence" value="ECO:0007669"/>
    <property type="project" value="InterPro"/>
</dbReference>
<dbReference type="InterPro" id="IPR013128">
    <property type="entry name" value="Peptidase_C1A"/>
</dbReference>
<proteinExistence type="inferred from homology"/>
<dbReference type="InterPro" id="IPR039417">
    <property type="entry name" value="Peptidase_C1A_papain-like"/>
</dbReference>
<sequence>MIRVLLLLLPFIPLNQSMDEAIVNLAFIGFQRKHGKRYKDEAEERKRAKIFQSNLEYIEKINAQNLSYALGVNQYSDLTFEEFAAQMLHPFVVDDNLQERLPVEVGSDRVAAPTSVDWRGKGVLNPIKDQGQCGSCWAFSANGALEAQYAIATKKLLSFSEQQLNDCSTSYGNKGCDGGGLMEYAYEYIRDKGIDLESTYPYEAEDDTCKTSLESEADGLPAGEVTGSTFLSKTDDALVEAVAKAPVSVALTANRAFTAYKKGVFSDTSCNGHQMNHAVVVVGYGSQGGDDYYIIRNSWGTSWGQEGYMYLKRGVSGKGQCGILNYMCVATLKTS</sequence>
<evidence type="ECO:0000313" key="7">
    <source>
        <dbReference type="EMBL" id="KAF4706025.1"/>
    </source>
</evidence>
<dbReference type="InterPro" id="IPR025660">
    <property type="entry name" value="Pept_his_AS"/>
</dbReference>
<keyword evidence="2" id="KW-0865">Zymogen</keyword>
<keyword evidence="3" id="KW-1015">Disulfide bond</keyword>
<feature type="chain" id="PRO_5029456552" description="Cathepsin L" evidence="4">
    <location>
        <begin position="18"/>
        <end position="335"/>
    </location>
</feature>
<feature type="domain" description="Peptidase C1A papain C-terminal" evidence="5">
    <location>
        <begin position="112"/>
        <end position="331"/>
    </location>
</feature>
<dbReference type="CDD" id="cd02248">
    <property type="entry name" value="Peptidase_C1A"/>
    <property type="match status" value="1"/>
</dbReference>
<comment type="similarity">
    <text evidence="1">Belongs to the peptidase C1 family.</text>
</comment>
<dbReference type="InterPro" id="IPR000668">
    <property type="entry name" value="Peptidase_C1A_C"/>
</dbReference>
<evidence type="ECO:0000313" key="8">
    <source>
        <dbReference type="Proteomes" id="UP000574390"/>
    </source>
</evidence>